<proteinExistence type="inferred from homology"/>
<reference evidence="3 4" key="1">
    <citation type="submission" date="2020-08" db="EMBL/GenBank/DDBJ databases">
        <title>Genemic of Streptomyces polyaspartic.</title>
        <authorList>
            <person name="Liu W."/>
        </authorList>
    </citation>
    <scope>NUCLEOTIDE SEQUENCE [LARGE SCALE GENOMIC DNA]</scope>
    <source>
        <strain evidence="3 4">TRM66268-LWL</strain>
    </source>
</reference>
<dbReference type="Gene3D" id="3.30.420.40">
    <property type="match status" value="2"/>
</dbReference>
<accession>A0ABR7STU2</accession>
<evidence type="ECO:0000259" key="2">
    <source>
        <dbReference type="Pfam" id="PF12802"/>
    </source>
</evidence>
<dbReference type="InterPro" id="IPR011991">
    <property type="entry name" value="ArsR-like_HTH"/>
</dbReference>
<gene>
    <name evidence="3" type="ORF">H9Y04_36640</name>
</gene>
<dbReference type="CDD" id="cd00090">
    <property type="entry name" value="HTH_ARSR"/>
    <property type="match status" value="1"/>
</dbReference>
<dbReference type="EMBL" id="JACTVJ010000023">
    <property type="protein sequence ID" value="MBC9718075.1"/>
    <property type="molecule type" value="Genomic_DNA"/>
</dbReference>
<dbReference type="SUPFAM" id="SSF46785">
    <property type="entry name" value="Winged helix' DNA-binding domain"/>
    <property type="match status" value="1"/>
</dbReference>
<dbReference type="InterPro" id="IPR036388">
    <property type="entry name" value="WH-like_DNA-bd_sf"/>
</dbReference>
<feature type="domain" description="HTH marR-type" evidence="2">
    <location>
        <begin position="20"/>
        <end position="64"/>
    </location>
</feature>
<evidence type="ECO:0000256" key="1">
    <source>
        <dbReference type="ARBA" id="ARBA00006479"/>
    </source>
</evidence>
<dbReference type="SUPFAM" id="SSF53067">
    <property type="entry name" value="Actin-like ATPase domain"/>
    <property type="match status" value="1"/>
</dbReference>
<dbReference type="InterPro" id="IPR043129">
    <property type="entry name" value="ATPase_NBD"/>
</dbReference>
<dbReference type="Proteomes" id="UP000642284">
    <property type="component" value="Unassembled WGS sequence"/>
</dbReference>
<dbReference type="CDD" id="cd23763">
    <property type="entry name" value="ASKHA_ATPase_ROK"/>
    <property type="match status" value="1"/>
</dbReference>
<evidence type="ECO:0000313" key="4">
    <source>
        <dbReference type="Proteomes" id="UP000642284"/>
    </source>
</evidence>
<dbReference type="Pfam" id="PF12802">
    <property type="entry name" value="MarR_2"/>
    <property type="match status" value="1"/>
</dbReference>
<dbReference type="InterPro" id="IPR000835">
    <property type="entry name" value="HTH_MarR-typ"/>
</dbReference>
<sequence length="406" mass="42112">MAGTTPGTPRVLRAMNDRAALDLLLRHGPLSRTKIGKLTGLSKPTASQLLARLEASGLVVQTGTSEGRPGPSAQLYAVNAGAAHVAGLDVTPARILAGVADLTGTTVGRFELPTPGRAGRAEAGGVRQQVLEALDGAVKAAGLARTDVHRVVIGTPGAFDPNTGRLRYAHHLPGWHSPDLLDELAAALPMPVEYENDVNLAAVAEQRLGAAQEHENFVLLWNEEGIGAALVINGRLHRGWTGGAGELGFLPVPGTPLVRQVAKTGSGGYQELAGAQAVPRIAKSLGITGTSERTPHAQAAAELLTRASADPTDPRHAELLHQTAHRIATGLSSVVAVLDPELIVLSGGVMTAGGEALRALIQAELAELAASRPQLVLGEVQHHPVLRGALESALADTRDEVFDTSR</sequence>
<dbReference type="InterPro" id="IPR036390">
    <property type="entry name" value="WH_DNA-bd_sf"/>
</dbReference>
<protein>
    <submittedName>
        <fullName evidence="3">ROK family transcriptional regulator</fullName>
    </submittedName>
</protein>
<comment type="caution">
    <text evidence="3">The sequence shown here is derived from an EMBL/GenBank/DDBJ whole genome shotgun (WGS) entry which is preliminary data.</text>
</comment>
<dbReference type="Pfam" id="PF00480">
    <property type="entry name" value="ROK"/>
    <property type="match status" value="1"/>
</dbReference>
<dbReference type="InterPro" id="IPR000600">
    <property type="entry name" value="ROK"/>
</dbReference>
<name>A0ABR7STU2_9ACTN</name>
<keyword evidence="4" id="KW-1185">Reference proteome</keyword>
<dbReference type="PANTHER" id="PTHR18964:SF149">
    <property type="entry name" value="BIFUNCTIONAL UDP-N-ACETYLGLUCOSAMINE 2-EPIMERASE_N-ACETYLMANNOSAMINE KINASE"/>
    <property type="match status" value="1"/>
</dbReference>
<dbReference type="Gene3D" id="1.10.10.10">
    <property type="entry name" value="Winged helix-like DNA-binding domain superfamily/Winged helix DNA-binding domain"/>
    <property type="match status" value="1"/>
</dbReference>
<evidence type="ECO:0000313" key="3">
    <source>
        <dbReference type="EMBL" id="MBC9718075.1"/>
    </source>
</evidence>
<comment type="similarity">
    <text evidence="1">Belongs to the ROK (NagC/XylR) family.</text>
</comment>
<dbReference type="PANTHER" id="PTHR18964">
    <property type="entry name" value="ROK (REPRESSOR, ORF, KINASE) FAMILY"/>
    <property type="match status" value="1"/>
</dbReference>
<organism evidence="3 4">
    <name type="scientific">Streptomyces polyasparticus</name>
    <dbReference type="NCBI Taxonomy" id="2767826"/>
    <lineage>
        <taxon>Bacteria</taxon>
        <taxon>Bacillati</taxon>
        <taxon>Actinomycetota</taxon>
        <taxon>Actinomycetes</taxon>
        <taxon>Kitasatosporales</taxon>
        <taxon>Streptomycetaceae</taxon>
        <taxon>Streptomyces</taxon>
    </lineage>
</organism>
<dbReference type="RefSeq" id="WP_187818510.1">
    <property type="nucleotide sequence ID" value="NZ_JACTVJ010000023.1"/>
</dbReference>